<reference evidence="6" key="2">
    <citation type="journal article" date="2021" name="PeerJ">
        <title>Extensive microbial diversity within the chicken gut microbiome revealed by metagenomics and culture.</title>
        <authorList>
            <person name="Gilroy R."/>
            <person name="Ravi A."/>
            <person name="Getino M."/>
            <person name="Pursley I."/>
            <person name="Horton D.L."/>
            <person name="Alikhan N.F."/>
            <person name="Baker D."/>
            <person name="Gharbi K."/>
            <person name="Hall N."/>
            <person name="Watson M."/>
            <person name="Adriaenssens E.M."/>
            <person name="Foster-Nyarko E."/>
            <person name="Jarju S."/>
            <person name="Secka A."/>
            <person name="Antonio M."/>
            <person name="Oren A."/>
            <person name="Chaudhuri R.R."/>
            <person name="La Ragione R."/>
            <person name="Hildebrand F."/>
            <person name="Pallen M.J."/>
        </authorList>
    </citation>
    <scope>NUCLEOTIDE SEQUENCE</scope>
    <source>
        <strain evidence="6">B1-20833</strain>
    </source>
</reference>
<keyword evidence="5" id="KW-0811">Translocation</keyword>
<feature type="transmembrane region" description="Helical" evidence="5">
    <location>
        <begin position="12"/>
        <end position="36"/>
    </location>
</feature>
<dbReference type="GO" id="GO:0065002">
    <property type="term" value="P:intracellular protein transmembrane transport"/>
    <property type="evidence" value="ECO:0007669"/>
    <property type="project" value="TreeGrafter"/>
</dbReference>
<feature type="transmembrane region" description="Helical" evidence="5">
    <location>
        <begin position="85"/>
        <end position="106"/>
    </location>
</feature>
<organism evidence="6 7">
    <name type="scientific">Candidatus Cryptobacteroides intestinavium</name>
    <dbReference type="NCBI Taxonomy" id="2840766"/>
    <lineage>
        <taxon>Bacteria</taxon>
        <taxon>Pseudomonadati</taxon>
        <taxon>Bacteroidota</taxon>
        <taxon>Bacteroidia</taxon>
        <taxon>Bacteroidales</taxon>
        <taxon>Candidatus Cryptobacteroides</taxon>
    </lineage>
</organism>
<dbReference type="PRINTS" id="PR01840">
    <property type="entry name" value="TATCFAMILY"/>
</dbReference>
<sequence>MSFWGHLEALRWVLIRVAVVLVIFIIAAFIAMPYVFDSFILGPTTSNFFLYKFFAHMGGRIPFLPDFGDQDFSVSIININVASQFMTHISTSFWLALVLVFPYLIYEIWKFVRPALFPKEVSSMRMAFVMGTGMFYLGCAVGYCIVFPFTFRFLVEYQVSASALIVNQINLNSYISIFIMMIFIMGVVFELPLLAWILSKLGLVHKEMLKSVRKYAVVVLLVLAAVITPTGDPFTLSLVFIPLYLLYELSIALVAHKKPEEEDVP</sequence>
<dbReference type="AlphaFoldDB" id="A0A9D9ERX7"/>
<dbReference type="GO" id="GO:0033281">
    <property type="term" value="C:TAT protein transport complex"/>
    <property type="evidence" value="ECO:0007669"/>
    <property type="project" value="UniProtKB-UniRule"/>
</dbReference>
<comment type="similarity">
    <text evidence="5">Belongs to the TatC family.</text>
</comment>
<dbReference type="InterPro" id="IPR002033">
    <property type="entry name" value="TatC"/>
</dbReference>
<feature type="transmembrane region" description="Helical" evidence="5">
    <location>
        <begin position="127"/>
        <end position="154"/>
    </location>
</feature>
<keyword evidence="5" id="KW-0813">Transport</keyword>
<dbReference type="HAMAP" id="MF_00902">
    <property type="entry name" value="TatC"/>
    <property type="match status" value="1"/>
</dbReference>
<feature type="transmembrane region" description="Helical" evidence="5">
    <location>
        <begin position="174"/>
        <end position="199"/>
    </location>
</feature>
<reference evidence="6" key="1">
    <citation type="submission" date="2020-10" db="EMBL/GenBank/DDBJ databases">
        <authorList>
            <person name="Gilroy R."/>
        </authorList>
    </citation>
    <scope>NUCLEOTIDE SEQUENCE</scope>
    <source>
        <strain evidence="6">B1-20833</strain>
    </source>
</reference>
<dbReference type="PANTHER" id="PTHR30371:SF0">
    <property type="entry name" value="SEC-INDEPENDENT PROTEIN TRANSLOCASE PROTEIN TATC, CHLOROPLASTIC-RELATED"/>
    <property type="match status" value="1"/>
</dbReference>
<keyword evidence="2 5" id="KW-0812">Transmembrane</keyword>
<comment type="subcellular location">
    <subcellularLocation>
        <location evidence="5">Cell membrane</location>
        <topology evidence="5">Multi-pass membrane protein</topology>
    </subcellularLocation>
    <subcellularLocation>
        <location evidence="1">Membrane</location>
        <topology evidence="1">Multi-pass membrane protein</topology>
    </subcellularLocation>
</comment>
<evidence type="ECO:0000313" key="6">
    <source>
        <dbReference type="EMBL" id="MBO8452952.1"/>
    </source>
</evidence>
<dbReference type="GO" id="GO:0009977">
    <property type="term" value="F:proton motive force dependent protein transmembrane transporter activity"/>
    <property type="evidence" value="ECO:0007669"/>
    <property type="project" value="TreeGrafter"/>
</dbReference>
<dbReference type="PANTHER" id="PTHR30371">
    <property type="entry name" value="SEC-INDEPENDENT PROTEIN TRANSLOCASE PROTEIN TATC"/>
    <property type="match status" value="1"/>
</dbReference>
<dbReference type="Pfam" id="PF00902">
    <property type="entry name" value="TatC"/>
    <property type="match status" value="1"/>
</dbReference>
<keyword evidence="5" id="KW-0653">Protein transport</keyword>
<dbReference type="EMBL" id="JADIMI010000083">
    <property type="protein sequence ID" value="MBO8452952.1"/>
    <property type="molecule type" value="Genomic_DNA"/>
</dbReference>
<keyword evidence="4 5" id="KW-0472">Membrane</keyword>
<comment type="function">
    <text evidence="5">Part of the twin-arginine translocation (Tat) system that transports large folded proteins containing a characteristic twin-arginine motif in their signal peptide across membranes.</text>
</comment>
<dbReference type="GO" id="GO:0043953">
    <property type="term" value="P:protein transport by the Tat complex"/>
    <property type="evidence" value="ECO:0007669"/>
    <property type="project" value="UniProtKB-UniRule"/>
</dbReference>
<keyword evidence="3 5" id="KW-1133">Transmembrane helix</keyword>
<protein>
    <recommendedName>
        <fullName evidence="5">Sec-independent protein translocase protein TatC</fullName>
    </recommendedName>
</protein>
<evidence type="ECO:0000256" key="1">
    <source>
        <dbReference type="ARBA" id="ARBA00004141"/>
    </source>
</evidence>
<comment type="subunit">
    <text evidence="5">Forms a complex with TatA.</text>
</comment>
<evidence type="ECO:0000256" key="2">
    <source>
        <dbReference type="ARBA" id="ARBA00022692"/>
    </source>
</evidence>
<dbReference type="NCBIfam" id="TIGR00945">
    <property type="entry name" value="tatC"/>
    <property type="match status" value="1"/>
</dbReference>
<accession>A0A9D9ERX7</accession>
<evidence type="ECO:0000256" key="5">
    <source>
        <dbReference type="HAMAP-Rule" id="MF_00902"/>
    </source>
</evidence>
<gene>
    <name evidence="5 6" type="primary">tatC</name>
    <name evidence="6" type="ORF">IAC06_08765</name>
</gene>
<evidence type="ECO:0000256" key="3">
    <source>
        <dbReference type="ARBA" id="ARBA00022989"/>
    </source>
</evidence>
<evidence type="ECO:0000313" key="7">
    <source>
        <dbReference type="Proteomes" id="UP000823661"/>
    </source>
</evidence>
<name>A0A9D9ERX7_9BACT</name>
<keyword evidence="5" id="KW-1003">Cell membrane</keyword>
<comment type="caution">
    <text evidence="5">Lacks conserved residue(s) required for the propagation of feature annotation.</text>
</comment>
<evidence type="ECO:0000256" key="4">
    <source>
        <dbReference type="ARBA" id="ARBA00023136"/>
    </source>
</evidence>
<dbReference type="Proteomes" id="UP000823661">
    <property type="component" value="Unassembled WGS sequence"/>
</dbReference>
<proteinExistence type="inferred from homology"/>
<comment type="caution">
    <text evidence="6">The sequence shown here is derived from an EMBL/GenBank/DDBJ whole genome shotgun (WGS) entry which is preliminary data.</text>
</comment>